<dbReference type="FunFam" id="3.30.420.40:FF:000040">
    <property type="entry name" value="tRNA N6-adenosine threonylcarbamoyltransferase"/>
    <property type="match status" value="1"/>
</dbReference>
<evidence type="ECO:0000256" key="2">
    <source>
        <dbReference type="ARBA" id="ARBA00022679"/>
    </source>
</evidence>
<dbReference type="GO" id="GO:0005829">
    <property type="term" value="C:cytosol"/>
    <property type="evidence" value="ECO:0007669"/>
    <property type="project" value="TreeGrafter"/>
</dbReference>
<reference evidence="11" key="1">
    <citation type="journal article" date="2021" name="PeerJ">
        <title>Extensive microbial diversity within the chicken gut microbiome revealed by metagenomics and culture.</title>
        <authorList>
            <person name="Gilroy R."/>
            <person name="Ravi A."/>
            <person name="Getino M."/>
            <person name="Pursley I."/>
            <person name="Horton D.L."/>
            <person name="Alikhan N.F."/>
            <person name="Baker D."/>
            <person name="Gharbi K."/>
            <person name="Hall N."/>
            <person name="Watson M."/>
            <person name="Adriaenssens E.M."/>
            <person name="Foster-Nyarko E."/>
            <person name="Jarju S."/>
            <person name="Secka A."/>
            <person name="Antonio M."/>
            <person name="Oren A."/>
            <person name="Chaudhuri R.R."/>
            <person name="La Ragione R."/>
            <person name="Hildebrand F."/>
            <person name="Pallen M.J."/>
        </authorList>
    </citation>
    <scope>NUCLEOTIDE SEQUENCE</scope>
    <source>
        <strain evidence="11">5925</strain>
    </source>
</reference>
<dbReference type="NCBIfam" id="TIGR01575">
    <property type="entry name" value="rimI"/>
    <property type="match status" value="1"/>
</dbReference>
<dbReference type="InterPro" id="IPR006464">
    <property type="entry name" value="AcTrfase_RimI/Ard1"/>
</dbReference>
<dbReference type="InterPro" id="IPR000182">
    <property type="entry name" value="GNAT_dom"/>
</dbReference>
<keyword evidence="4 8" id="KW-0479">Metal-binding</keyword>
<gene>
    <name evidence="8 11" type="primary">tsaD</name>
    <name evidence="11" type="ORF">H9907_03475</name>
</gene>
<feature type="binding site" evidence="8">
    <location>
        <position position="660"/>
    </location>
    <ligand>
        <name>Fe cation</name>
        <dbReference type="ChEBI" id="CHEBI:24875"/>
    </ligand>
</feature>
<dbReference type="SUPFAM" id="SSF53067">
    <property type="entry name" value="Actin-like ATPase domain"/>
    <property type="match status" value="3"/>
</dbReference>
<dbReference type="PANTHER" id="PTHR11735">
    <property type="entry name" value="TRNA N6-ADENOSINE THREONYLCARBAMOYLTRANSFERASE"/>
    <property type="match status" value="1"/>
</dbReference>
<feature type="region of interest" description="Disordered" evidence="9">
    <location>
        <begin position="499"/>
        <end position="523"/>
    </location>
</feature>
<evidence type="ECO:0000256" key="7">
    <source>
        <dbReference type="ARBA" id="ARBA00048117"/>
    </source>
</evidence>
<dbReference type="GO" id="GO:0008080">
    <property type="term" value="F:N-acetyltransferase activity"/>
    <property type="evidence" value="ECO:0007669"/>
    <property type="project" value="InterPro"/>
</dbReference>
<comment type="cofactor">
    <cofactor evidence="8">
        <name>Fe(2+)</name>
        <dbReference type="ChEBI" id="CHEBI:29033"/>
    </cofactor>
    <text evidence="8">Binds 1 Fe(2+) ion per subunit.</text>
</comment>
<dbReference type="InterPro" id="IPR022496">
    <property type="entry name" value="T6A_TsaB"/>
</dbReference>
<dbReference type="CDD" id="cd24133">
    <property type="entry name" value="ASKHA_NBD_TsaD_bac"/>
    <property type="match status" value="1"/>
</dbReference>
<comment type="similarity">
    <text evidence="8">Belongs to the KAE1 / TsaD family.</text>
</comment>
<comment type="function">
    <text evidence="8">Required for the formation of a threonylcarbamoyl group on adenosine at position 37 (t(6)A37) in tRNAs that read codons beginning with adenine. Is involved in the transfer of the threonylcarbamoyl moiety of threonylcarbamoyl-AMP (TC-AMP) to the N6 group of A37, together with TsaE and TsaB. TsaD likely plays a direct catalytic role in this reaction.</text>
</comment>
<dbReference type="AlphaFoldDB" id="A0A9D2ZQQ8"/>
<evidence type="ECO:0000313" key="11">
    <source>
        <dbReference type="EMBL" id="HJD49160.1"/>
    </source>
</evidence>
<dbReference type="InterPro" id="IPR043129">
    <property type="entry name" value="ATPase_NBD"/>
</dbReference>
<feature type="binding site" evidence="8">
    <location>
        <position position="856"/>
    </location>
    <ligand>
        <name>Fe cation</name>
        <dbReference type="ChEBI" id="CHEBI:24875"/>
    </ligand>
</feature>
<dbReference type="EMBL" id="DWUR01000055">
    <property type="protein sequence ID" value="HJD49160.1"/>
    <property type="molecule type" value="Genomic_DNA"/>
</dbReference>
<keyword evidence="3 8" id="KW-0819">tRNA processing</keyword>
<evidence type="ECO:0000313" key="12">
    <source>
        <dbReference type="Proteomes" id="UP000823907"/>
    </source>
</evidence>
<proteinExistence type="inferred from homology"/>
<keyword evidence="5 8" id="KW-0408">Iron</keyword>
<feature type="binding site" evidence="8">
    <location>
        <position position="715"/>
    </location>
    <ligand>
        <name>substrate</name>
    </ligand>
</feature>
<evidence type="ECO:0000259" key="10">
    <source>
        <dbReference type="PROSITE" id="PS51186"/>
    </source>
</evidence>
<dbReference type="HAMAP" id="MF_01445">
    <property type="entry name" value="TsaD"/>
    <property type="match status" value="1"/>
</dbReference>
<dbReference type="PRINTS" id="PR00789">
    <property type="entry name" value="OSIALOPTASE"/>
</dbReference>
<dbReference type="InterPro" id="IPR017861">
    <property type="entry name" value="KAE1/TsaD"/>
</dbReference>
<feature type="binding site" evidence="8">
    <location>
        <position position="732"/>
    </location>
    <ligand>
        <name>substrate</name>
    </ligand>
</feature>
<sequence length="895" mass="93692">MSARGSTLTPMLVLTIDTATSYVVSGLVEVNRRAGSWGTFEYSATTLSQRVQRNPRGHMELLVPHIQESLAEAGLRPRDVEAVVVGTGPGPFTGLRVGMATGAAFADAIGVPVFGVDSLSATAASVAASHQECLVLSDARRREWYSATATEAGRLVAGPAVGKPADVLAEHGSKPIAVALTAEVARAIERLEGEEKAATEAWRIITEDAYPTPEGLALAGADQLWWLEGEGHFVERLRRPLVAQYLRRPDAAEPKRKERTAAVNFAVAAEDVAAFDRLEAQQREAEGTLEGVAPEGSAALEKTAGAGGAAASVEPAEDSTGAAAQATSGVGAEEAPAEPANTEPANTEPTVELLTLDGASLADLEAMAGIEQELFSEESPWSLEAFRAELANPRNYYVALRVAGQLQGYAGIALNGPTADPEWEIHTVALSPEQQGKGYSRLLMDKIFEPLQVIGGPVYLEVRDGNAPAVGLYESYGFEVTGRRKGYYQPSGADALTMFRPDEKRPGPVEEGAQGTAAQGSASDATESMLVMGIESSCDETGVGVVRMIKAEGEQGETGSAPVVEELVNQVASSMEQHARFGGVVPEIASRAHLEAMQPTMRAAMRSLQKQTRIGQRPDAVAVTIGPGLAGALMVGAAAAKAYAAAWEVPFYAVNHLGGHVAVEALTEEGREPLKNAIALLVSGGHTQILQVDGVGKPMTELGSTLDDAAGEAYDKVSRLLGLGYPGGPVIDRLARQGNRKAIAFPRGMMRPQDSRYDFSFSGLKTAVARFVERAEAAGQVGENAIPVEDVCASFQEAVADVLTAKALRACEDTGAKVLLLGGGVSANSRLRGLAADRCRDAGVELRIPPLPLCTDNGVMIAALAAQLISEGAQPTAMSVGTDPALEVEVPILTD</sequence>
<protein>
    <recommendedName>
        <fullName evidence="8">tRNA N6-adenosine threonylcarbamoyltransferase</fullName>
        <ecNumber evidence="8">2.3.1.234</ecNumber>
    </recommendedName>
    <alternativeName>
        <fullName evidence="8">N6-L-threonylcarbamoyladenine synthase</fullName>
        <shortName evidence="8">t(6)A synthase</shortName>
    </alternativeName>
    <alternativeName>
        <fullName evidence="8">t(6)A37 threonylcarbamoyladenosine biosynthesis protein TsaD</fullName>
    </alternativeName>
    <alternativeName>
        <fullName evidence="8">tRNA threonylcarbamoyladenosine biosynthesis protein TsaD</fullName>
    </alternativeName>
</protein>
<dbReference type="NCBIfam" id="TIGR03725">
    <property type="entry name" value="T6A_YeaZ"/>
    <property type="match status" value="1"/>
</dbReference>
<feature type="binding site" evidence="8">
    <location>
        <position position="728"/>
    </location>
    <ligand>
        <name>substrate</name>
    </ligand>
</feature>
<keyword evidence="1 8" id="KW-0963">Cytoplasm</keyword>
<accession>A0A9D2ZQQ8</accession>
<comment type="subcellular location">
    <subcellularLocation>
        <location evidence="8">Cytoplasm</location>
    </subcellularLocation>
</comment>
<evidence type="ECO:0000256" key="3">
    <source>
        <dbReference type="ARBA" id="ARBA00022694"/>
    </source>
</evidence>
<evidence type="ECO:0000256" key="5">
    <source>
        <dbReference type="ARBA" id="ARBA00023004"/>
    </source>
</evidence>
<feature type="binding site" evidence="8">
    <location>
        <begin position="681"/>
        <end position="685"/>
    </location>
    <ligand>
        <name>substrate</name>
    </ligand>
</feature>
<feature type="compositionally biased region" description="Low complexity" evidence="9">
    <location>
        <begin position="332"/>
        <end position="348"/>
    </location>
</feature>
<dbReference type="GO" id="GO:0002949">
    <property type="term" value="P:tRNA threonylcarbamoyladenosine modification"/>
    <property type="evidence" value="ECO:0007669"/>
    <property type="project" value="UniProtKB-UniRule"/>
</dbReference>
<evidence type="ECO:0000256" key="6">
    <source>
        <dbReference type="ARBA" id="ARBA00023315"/>
    </source>
</evidence>
<name>A0A9D2ZQQ8_9CORY</name>
<dbReference type="InterPro" id="IPR022450">
    <property type="entry name" value="TsaD"/>
</dbReference>
<dbReference type="InterPro" id="IPR000905">
    <property type="entry name" value="Gcp-like_dom"/>
</dbReference>
<dbReference type="PANTHER" id="PTHR11735:SF6">
    <property type="entry name" value="TRNA N6-ADENOSINE THREONYLCARBAMOYLTRANSFERASE, MITOCHONDRIAL"/>
    <property type="match status" value="1"/>
</dbReference>
<evidence type="ECO:0000256" key="8">
    <source>
        <dbReference type="HAMAP-Rule" id="MF_01445"/>
    </source>
</evidence>
<dbReference type="Pfam" id="PF00583">
    <property type="entry name" value="Acetyltransf_1"/>
    <property type="match status" value="1"/>
</dbReference>
<feature type="compositionally biased region" description="Low complexity" evidence="9">
    <location>
        <begin position="513"/>
        <end position="523"/>
    </location>
</feature>
<comment type="caution">
    <text evidence="11">The sequence shown here is derived from an EMBL/GenBank/DDBJ whole genome shotgun (WGS) entry which is preliminary data.</text>
</comment>
<evidence type="ECO:0000256" key="4">
    <source>
        <dbReference type="ARBA" id="ARBA00022723"/>
    </source>
</evidence>
<dbReference type="SUPFAM" id="SSF55729">
    <property type="entry name" value="Acyl-CoA N-acyltransferases (Nat)"/>
    <property type="match status" value="1"/>
</dbReference>
<organism evidence="11 12">
    <name type="scientific">Candidatus Corynebacterium intestinavium</name>
    <dbReference type="NCBI Taxonomy" id="2838531"/>
    <lineage>
        <taxon>Bacteria</taxon>
        <taxon>Bacillati</taxon>
        <taxon>Actinomycetota</taxon>
        <taxon>Actinomycetes</taxon>
        <taxon>Mycobacteriales</taxon>
        <taxon>Corynebacteriaceae</taxon>
        <taxon>Corynebacterium</taxon>
    </lineage>
</organism>
<dbReference type="PROSITE" id="PS51186">
    <property type="entry name" value="GNAT"/>
    <property type="match status" value="1"/>
</dbReference>
<feature type="region of interest" description="Disordered" evidence="9">
    <location>
        <begin position="303"/>
        <end position="348"/>
    </location>
</feature>
<feature type="binding site" evidence="8">
    <location>
        <position position="656"/>
    </location>
    <ligand>
        <name>Fe cation</name>
        <dbReference type="ChEBI" id="CHEBI:24875"/>
    </ligand>
</feature>
<dbReference type="GO" id="GO:0061711">
    <property type="term" value="F:tRNA N(6)-L-threonylcarbamoyladenine synthase activity"/>
    <property type="evidence" value="ECO:0007669"/>
    <property type="project" value="UniProtKB-EC"/>
</dbReference>
<dbReference type="Gene3D" id="3.30.420.40">
    <property type="match status" value="4"/>
</dbReference>
<dbReference type="Proteomes" id="UP000823907">
    <property type="component" value="Unassembled WGS sequence"/>
</dbReference>
<keyword evidence="6 8" id="KW-0012">Acyltransferase</keyword>
<feature type="domain" description="N-acetyltransferase" evidence="10">
    <location>
        <begin position="354"/>
        <end position="503"/>
    </location>
</feature>
<dbReference type="GO" id="GO:0005506">
    <property type="term" value="F:iron ion binding"/>
    <property type="evidence" value="ECO:0007669"/>
    <property type="project" value="UniProtKB-UniRule"/>
</dbReference>
<dbReference type="NCBIfam" id="TIGR03723">
    <property type="entry name" value="T6A_TsaD_YgjD"/>
    <property type="match status" value="1"/>
</dbReference>
<keyword evidence="2 8" id="KW-0808">Transferase</keyword>
<dbReference type="CDD" id="cd04301">
    <property type="entry name" value="NAT_SF"/>
    <property type="match status" value="1"/>
</dbReference>
<comment type="catalytic activity">
    <reaction evidence="7 8">
        <text>L-threonylcarbamoyladenylate + adenosine(37) in tRNA = N(6)-L-threonylcarbamoyladenosine(37) in tRNA + AMP + H(+)</text>
        <dbReference type="Rhea" id="RHEA:37059"/>
        <dbReference type="Rhea" id="RHEA-COMP:10162"/>
        <dbReference type="Rhea" id="RHEA-COMP:10163"/>
        <dbReference type="ChEBI" id="CHEBI:15378"/>
        <dbReference type="ChEBI" id="CHEBI:73682"/>
        <dbReference type="ChEBI" id="CHEBI:74411"/>
        <dbReference type="ChEBI" id="CHEBI:74418"/>
        <dbReference type="ChEBI" id="CHEBI:456215"/>
        <dbReference type="EC" id="2.3.1.234"/>
    </reaction>
</comment>
<dbReference type="Pfam" id="PF00814">
    <property type="entry name" value="TsaD"/>
    <property type="match status" value="2"/>
</dbReference>
<reference evidence="11" key="2">
    <citation type="submission" date="2021-04" db="EMBL/GenBank/DDBJ databases">
        <authorList>
            <person name="Gilroy R."/>
        </authorList>
    </citation>
    <scope>NUCLEOTIDE SEQUENCE</scope>
    <source>
        <strain evidence="11">5925</strain>
    </source>
</reference>
<dbReference type="EC" id="2.3.1.234" evidence="8"/>
<evidence type="ECO:0000256" key="9">
    <source>
        <dbReference type="SAM" id="MobiDB-lite"/>
    </source>
</evidence>
<feature type="binding site" evidence="8">
    <location>
        <position position="828"/>
    </location>
    <ligand>
        <name>substrate</name>
    </ligand>
</feature>
<evidence type="ECO:0000256" key="1">
    <source>
        <dbReference type="ARBA" id="ARBA00022490"/>
    </source>
</evidence>
<dbReference type="NCBIfam" id="TIGR00329">
    <property type="entry name" value="gcp_kae1"/>
    <property type="match status" value="1"/>
</dbReference>
<dbReference type="InterPro" id="IPR016181">
    <property type="entry name" value="Acyl_CoA_acyltransferase"/>
</dbReference>
<dbReference type="Gene3D" id="3.40.630.30">
    <property type="match status" value="1"/>
</dbReference>